<dbReference type="Gene3D" id="2.170.130.20">
    <property type="entry name" value="LCCL-like domain"/>
    <property type="match status" value="1"/>
</dbReference>
<feature type="compositionally biased region" description="Basic residues" evidence="1">
    <location>
        <begin position="743"/>
        <end position="753"/>
    </location>
</feature>
<accession>A0ABR1Y1H8</accession>
<feature type="compositionally biased region" description="Polar residues" evidence="1">
    <location>
        <begin position="427"/>
        <end position="439"/>
    </location>
</feature>
<feature type="compositionally biased region" description="Polar residues" evidence="1">
    <location>
        <begin position="556"/>
        <end position="569"/>
    </location>
</feature>
<feature type="compositionally biased region" description="Basic and acidic residues" evidence="1">
    <location>
        <begin position="728"/>
        <end position="741"/>
    </location>
</feature>
<proteinExistence type="predicted"/>
<dbReference type="Pfam" id="PF08642">
    <property type="entry name" value="Rxt3"/>
    <property type="match status" value="1"/>
</dbReference>
<feature type="compositionally biased region" description="Low complexity" evidence="1">
    <location>
        <begin position="669"/>
        <end position="684"/>
    </location>
</feature>
<dbReference type="InterPro" id="IPR013951">
    <property type="entry name" value="Rxt3"/>
</dbReference>
<feature type="region of interest" description="Disordered" evidence="1">
    <location>
        <begin position="1115"/>
        <end position="1141"/>
    </location>
</feature>
<name>A0ABR1Y1H8_9PEZI</name>
<feature type="compositionally biased region" description="Basic and acidic residues" evidence="1">
    <location>
        <begin position="541"/>
        <end position="552"/>
    </location>
</feature>
<feature type="compositionally biased region" description="Low complexity" evidence="1">
    <location>
        <begin position="342"/>
        <end position="358"/>
    </location>
</feature>
<feature type="compositionally biased region" description="Low complexity" evidence="1">
    <location>
        <begin position="110"/>
        <end position="128"/>
    </location>
</feature>
<feature type="compositionally biased region" description="Basic residues" evidence="1">
    <location>
        <begin position="841"/>
        <end position="868"/>
    </location>
</feature>
<organism evidence="2 3">
    <name type="scientific">Phyllosticta citrichinensis</name>
    <dbReference type="NCBI Taxonomy" id="1130410"/>
    <lineage>
        <taxon>Eukaryota</taxon>
        <taxon>Fungi</taxon>
        <taxon>Dikarya</taxon>
        <taxon>Ascomycota</taxon>
        <taxon>Pezizomycotina</taxon>
        <taxon>Dothideomycetes</taxon>
        <taxon>Dothideomycetes incertae sedis</taxon>
        <taxon>Botryosphaeriales</taxon>
        <taxon>Phyllostictaceae</taxon>
        <taxon>Phyllosticta</taxon>
    </lineage>
</organism>
<protein>
    <submittedName>
        <fullName evidence="2">Histone deacetylation protein Rxt3-domain-containing protein</fullName>
    </submittedName>
</protein>
<feature type="compositionally biased region" description="Basic and acidic residues" evidence="1">
    <location>
        <begin position="634"/>
        <end position="648"/>
    </location>
</feature>
<feature type="region of interest" description="Disordered" evidence="1">
    <location>
        <begin position="1004"/>
        <end position="1036"/>
    </location>
</feature>
<feature type="region of interest" description="Disordered" evidence="1">
    <location>
        <begin position="1"/>
        <end position="694"/>
    </location>
</feature>
<feature type="compositionally biased region" description="Basic and acidic residues" evidence="1">
    <location>
        <begin position="754"/>
        <end position="767"/>
    </location>
</feature>
<feature type="compositionally biased region" description="Low complexity" evidence="1">
    <location>
        <begin position="286"/>
        <end position="308"/>
    </location>
</feature>
<evidence type="ECO:0000313" key="2">
    <source>
        <dbReference type="EMBL" id="KAK8174243.1"/>
    </source>
</evidence>
<feature type="compositionally biased region" description="Polar residues" evidence="1">
    <location>
        <begin position="598"/>
        <end position="608"/>
    </location>
</feature>
<feature type="compositionally biased region" description="Polar residues" evidence="1">
    <location>
        <begin position="270"/>
        <end position="279"/>
    </location>
</feature>
<gene>
    <name evidence="2" type="ORF">IWX90DRAFT_167200</name>
</gene>
<feature type="region of interest" description="Disordered" evidence="1">
    <location>
        <begin position="706"/>
        <end position="881"/>
    </location>
</feature>
<feature type="compositionally biased region" description="Basic and acidic residues" evidence="1">
    <location>
        <begin position="483"/>
        <end position="493"/>
    </location>
</feature>
<reference evidence="2 3" key="1">
    <citation type="journal article" date="2022" name="G3 (Bethesda)">
        <title>Enemy or ally: a genomic approach to elucidate the lifestyle of Phyllosticta citrichinaensis.</title>
        <authorList>
            <person name="Buijs V.A."/>
            <person name="Groenewald J.Z."/>
            <person name="Haridas S."/>
            <person name="LaButti K.M."/>
            <person name="Lipzen A."/>
            <person name="Martin F.M."/>
            <person name="Barry K."/>
            <person name="Grigoriev I.V."/>
            <person name="Crous P.W."/>
            <person name="Seidl M.F."/>
        </authorList>
    </citation>
    <scope>NUCLEOTIDE SEQUENCE [LARGE SCALE GENOMIC DNA]</scope>
    <source>
        <strain evidence="2 3">CBS 129764</strain>
    </source>
</reference>
<feature type="compositionally biased region" description="Pro residues" evidence="1">
    <location>
        <begin position="31"/>
        <end position="48"/>
    </location>
</feature>
<feature type="compositionally biased region" description="Polar residues" evidence="1">
    <location>
        <begin position="816"/>
        <end position="834"/>
    </location>
</feature>
<dbReference type="EMBL" id="JBBWUH010000003">
    <property type="protein sequence ID" value="KAK8174243.1"/>
    <property type="molecule type" value="Genomic_DNA"/>
</dbReference>
<dbReference type="InterPro" id="IPR036609">
    <property type="entry name" value="LCCL_sf"/>
</dbReference>
<keyword evidence="3" id="KW-1185">Reference proteome</keyword>
<comment type="caution">
    <text evidence="2">The sequence shown here is derived from an EMBL/GenBank/DDBJ whole genome shotgun (WGS) entry which is preliminary data.</text>
</comment>
<feature type="compositionally biased region" description="Basic residues" evidence="1">
    <location>
        <begin position="778"/>
        <end position="801"/>
    </location>
</feature>
<sequence>MDRQSQAPPRPPDRPLVHNPNHLSPTTTQQPYPPQYAPHAPPPPPAASQPPLHVPYNDVFARRDPFLPAAPPRRGSYGLPGRDGWAPNNGTAHGHEAPGSLHHAQHPQHPHQSSQQQQQQQQLHQHQQQPPPPPQQPSAAQRPHHNSAPPPPPAGLGQGQGHNGPSHVPYALDAHRRRSLGGASPPQYYGGTYLTGASPRSSPALSLTNRLVATRDPPPPPSFTTSRQMPPPSSPQQNSPLPQYAAQRGPPPPPPFSSGRDLPGLVGPPRTSSNMSISSLMGGFEQAAASRQAQQHQSPPTSTTAPSPNINSMQPPSPRRSLMGGPRLDYSYRRPGSPDQYPASSAARPPERPPFATAGSPSGAFGPPATASPEIQRPGFPPVSQSYKTPPGMPPHSGPYHHPSRSEPSGGDLNRPGASSAPPRPNSQPSHQYPSSTQPEVREPYDASGARRPAFGPVEEGRRAAIESPYHGRPAATTAGDVSRLDAGGRDRPSTVQPLSHSIFDAPDRQRSAYAEPPPANQKGLFWHPPPRPPHATPESVQHHADEHRDAFGRGQPTTGAPQPMNMNRASVGPHFAGPENPPRFPFGHDPSRRGPEQYQSPPTSDPSSLDRRRPDAPGHPVQGHNGYAPRSSSYEHHSKPQGEEMQKSRSFLGVSPEGRRTGRASPLPQAVQGAQAQPVVPGGDPSIKNEFGRMFSGLGSGLISAPSAHGSATPSRNSPFPSNRAESLAHGESGEGDPLRRTGSRGGRKNRRIKDEDGRVESDSNDGRTTPGMAQRNTKRTKYNHPGHHHHHLYSHHHHHRLEEEANMGVAGAPQSATPTSFNKLNGVPNQSGPGVAPAAHHHHHHHHHNAHAAHAAHHYHHHHHAPRVSNSIPPAPITKPTVEISSEAVLEKVKDRARHHLGSVVYEATSAMPPKHTNIDDRYGFRNIPAALPDHSGKENCTLTVRVPRYYLSERQRDVIVVSRWLWGSEVYSNDSDVVAACIHSGWIRGAWPEDVDVSMLDPRISDSNSNEAPEEADASQTLDNKPEHPAVPPAGFDAHVTVVVLPCLTEYKGSVCYGIKSQSRKKHEGCSFKIEKVEWIDDEMTRRGEERTGKAKRERLAAAQGLMALLTSGEASARQRNGGRDKQGFRVGQAQAVA</sequence>
<evidence type="ECO:0000256" key="1">
    <source>
        <dbReference type="SAM" id="MobiDB-lite"/>
    </source>
</evidence>
<feature type="compositionally biased region" description="Polar residues" evidence="1">
    <location>
        <begin position="198"/>
        <end position="211"/>
    </location>
</feature>
<feature type="compositionally biased region" description="Polar residues" evidence="1">
    <location>
        <begin position="711"/>
        <end position="726"/>
    </location>
</feature>
<dbReference type="Proteomes" id="UP001456524">
    <property type="component" value="Unassembled WGS sequence"/>
</dbReference>
<evidence type="ECO:0000313" key="3">
    <source>
        <dbReference type="Proteomes" id="UP001456524"/>
    </source>
</evidence>